<dbReference type="Gene3D" id="3.30.500.20">
    <property type="entry name" value="BH3703-like domains"/>
    <property type="match status" value="1"/>
</dbReference>
<dbReference type="Pfam" id="PF04634">
    <property type="entry name" value="YezG-like"/>
    <property type="match status" value="1"/>
</dbReference>
<gene>
    <name evidence="1" type="ORF">HCB06_15605</name>
</gene>
<dbReference type="Proteomes" id="UP000529446">
    <property type="component" value="Unassembled WGS sequence"/>
</dbReference>
<dbReference type="RefSeq" id="WP_185536846.1">
    <property type="nucleotide sequence ID" value="NZ_JAARXI010000010.1"/>
</dbReference>
<dbReference type="InterPro" id="IPR036170">
    <property type="entry name" value="YezG-like_sf"/>
</dbReference>
<organism evidence="1 2">
    <name type="scientific">Listeria booriae</name>
    <dbReference type="NCBI Taxonomy" id="1552123"/>
    <lineage>
        <taxon>Bacteria</taxon>
        <taxon>Bacillati</taxon>
        <taxon>Bacillota</taxon>
        <taxon>Bacilli</taxon>
        <taxon>Bacillales</taxon>
        <taxon>Listeriaceae</taxon>
        <taxon>Listeria</taxon>
    </lineage>
</organism>
<dbReference type="InterPro" id="IPR006728">
    <property type="entry name" value="YezG-like"/>
</dbReference>
<name>A0A7X1D031_9LIST</name>
<evidence type="ECO:0000313" key="2">
    <source>
        <dbReference type="Proteomes" id="UP000529446"/>
    </source>
</evidence>
<dbReference type="SUPFAM" id="SSF160424">
    <property type="entry name" value="BH3703-like"/>
    <property type="match status" value="1"/>
</dbReference>
<evidence type="ECO:0000313" key="1">
    <source>
        <dbReference type="EMBL" id="MBC2118058.1"/>
    </source>
</evidence>
<dbReference type="AlphaFoldDB" id="A0A7X1D031"/>
<proteinExistence type="predicted"/>
<accession>A0A7X1D031</accession>
<reference evidence="1 2" key="1">
    <citation type="submission" date="2020-03" db="EMBL/GenBank/DDBJ databases">
        <title>Soil Listeria distribution.</title>
        <authorList>
            <person name="Liao J."/>
            <person name="Wiedmann M."/>
        </authorList>
    </citation>
    <scope>NUCLEOTIDE SEQUENCE [LARGE SCALE GENOMIC DNA]</scope>
    <source>
        <strain evidence="1 2">FSL L7-0360</strain>
    </source>
</reference>
<dbReference type="NCBIfam" id="TIGR01741">
    <property type="entry name" value="staph_tand_hypo"/>
    <property type="match status" value="1"/>
</dbReference>
<sequence>MSFETELNQIYQKIAQKINDMVPVEWKEFHFHAEIQDGDGGVYFFFQPSNKQEYVYSYFIPEVYGVEKSNFDNSEDELFDLAIDLQSEFIENEMEPWFSVTLSVDENRKIKIHFDYLDWNKSNFGPSDRMKYFQFKQLNALDLNENNKKLVDAMSEYEKINA</sequence>
<comment type="caution">
    <text evidence="1">The sequence shown here is derived from an EMBL/GenBank/DDBJ whole genome shotgun (WGS) entry which is preliminary data.</text>
</comment>
<dbReference type="EMBL" id="JAARXI010000010">
    <property type="protein sequence ID" value="MBC2118058.1"/>
    <property type="molecule type" value="Genomic_DNA"/>
</dbReference>
<protein>
    <submittedName>
        <fullName evidence="1">DUF600 family protein</fullName>
    </submittedName>
</protein>